<dbReference type="InterPro" id="IPR032801">
    <property type="entry name" value="PXL2A/B/C"/>
</dbReference>
<dbReference type="PANTHER" id="PTHR28630:SF3">
    <property type="entry name" value="PEROXIREDOXIN-LIKE 2C"/>
    <property type="match status" value="1"/>
</dbReference>
<sequence length="222" mass="25274">MDTTPPVRQQIGRNSHENRCKSVDIDVSDVQDCNVFDRQGNRLSFRSLYQEKKAIIVFVRHFLCYTCKEYVEDLAKIPKSFLSHADARLIVIGQSSHHHIDAFCQLTGYPHEMYVDPEKEVYRKLGMNRGDTFIKAAGHSLHVKSNTFTGSVKSIWRAMTSTAFDFQGDPNQQGGALIIGPGAEVHFVHFDMNRLDHMPINWLLEQAGVQTVDFTDQPIIHV</sequence>
<dbReference type="PANTHER" id="PTHR28630">
    <property type="match status" value="1"/>
</dbReference>
<evidence type="ECO:0000313" key="1">
    <source>
        <dbReference type="EMBL" id="KAK1176250.1"/>
    </source>
</evidence>
<dbReference type="CDD" id="cd02970">
    <property type="entry name" value="PRX_like2"/>
    <property type="match status" value="1"/>
</dbReference>
<reference evidence="1" key="1">
    <citation type="submission" date="2022-02" db="EMBL/GenBank/DDBJ databases">
        <title>Atlantic sturgeon de novo genome assembly.</title>
        <authorList>
            <person name="Stock M."/>
            <person name="Klopp C."/>
            <person name="Guiguen Y."/>
            <person name="Cabau C."/>
            <person name="Parinello H."/>
            <person name="Santidrian Yebra-Pimentel E."/>
            <person name="Kuhl H."/>
            <person name="Dirks R.P."/>
            <person name="Guessner J."/>
            <person name="Wuertz S."/>
            <person name="Du K."/>
            <person name="Schartl M."/>
        </authorList>
    </citation>
    <scope>NUCLEOTIDE SEQUENCE</scope>
    <source>
        <strain evidence="1">STURGEONOMICS-FGT-2020</strain>
        <tissue evidence="1">Whole blood</tissue>
    </source>
</reference>
<dbReference type="Gene3D" id="3.40.30.10">
    <property type="entry name" value="Glutaredoxin"/>
    <property type="match status" value="1"/>
</dbReference>
<keyword evidence="2" id="KW-1185">Reference proteome</keyword>
<dbReference type="EMBL" id="JAGXEW010000001">
    <property type="protein sequence ID" value="KAK1176250.1"/>
    <property type="molecule type" value="Genomic_DNA"/>
</dbReference>
<protein>
    <submittedName>
        <fullName evidence="1">Peroxiredoxin-like 2C isoform X1</fullName>
    </submittedName>
</protein>
<dbReference type="Proteomes" id="UP001230051">
    <property type="component" value="Unassembled WGS sequence"/>
</dbReference>
<dbReference type="AlphaFoldDB" id="A0AAD8GKA6"/>
<organism evidence="1 2">
    <name type="scientific">Acipenser oxyrinchus oxyrinchus</name>
    <dbReference type="NCBI Taxonomy" id="40147"/>
    <lineage>
        <taxon>Eukaryota</taxon>
        <taxon>Metazoa</taxon>
        <taxon>Chordata</taxon>
        <taxon>Craniata</taxon>
        <taxon>Vertebrata</taxon>
        <taxon>Euteleostomi</taxon>
        <taxon>Actinopterygii</taxon>
        <taxon>Chondrostei</taxon>
        <taxon>Acipenseriformes</taxon>
        <taxon>Acipenseridae</taxon>
        <taxon>Acipenser</taxon>
    </lineage>
</organism>
<evidence type="ECO:0000313" key="2">
    <source>
        <dbReference type="Proteomes" id="UP001230051"/>
    </source>
</evidence>
<dbReference type="SUPFAM" id="SSF52833">
    <property type="entry name" value="Thioredoxin-like"/>
    <property type="match status" value="1"/>
</dbReference>
<accession>A0AAD8GKA6</accession>
<proteinExistence type="predicted"/>
<name>A0AAD8GKA6_ACIOX</name>
<comment type="caution">
    <text evidence="1">The sequence shown here is derived from an EMBL/GenBank/DDBJ whole genome shotgun (WGS) entry which is preliminary data.</text>
</comment>
<dbReference type="InterPro" id="IPR036249">
    <property type="entry name" value="Thioredoxin-like_sf"/>
</dbReference>
<dbReference type="Pfam" id="PF13911">
    <property type="entry name" value="AhpC-TSA_2"/>
    <property type="match status" value="1"/>
</dbReference>
<gene>
    <name evidence="1" type="primary">prxl2c</name>
    <name evidence="1" type="ORF">AOXY_G1107</name>
</gene>